<sequence length="180" mass="20951">MARSGTARVYGTVHRYTGTVQYLAVHTSVEPLASITALVMTSTKAIEENFPVHFTMHSYVARLHTFQNWPFKRKSKCVAEKMAKAGFYHTPTSDYPDCVTCFACMKELDGWEQNDDPFQEHEKHSSKCPFIQLAKDEDDMTFEEVIKLENARQMLRFDHEVESYIRKFERQCNDVLDDYS</sequence>
<dbReference type="PANTHER" id="PTHR46771:SF5">
    <property type="entry name" value="DETERIN"/>
    <property type="match status" value="1"/>
</dbReference>
<dbReference type="HOGENOM" id="CLU_016347_0_3_1"/>
<keyword evidence="2" id="KW-0862">Zinc</keyword>
<dbReference type="EMBL" id="DS985245">
    <property type="protein sequence ID" value="EDV24865.1"/>
    <property type="molecule type" value="Genomic_DNA"/>
</dbReference>
<dbReference type="Gene3D" id="1.10.1170.10">
    <property type="entry name" value="Inhibitor Of Apoptosis Protein (2mihbC-IAP-1), Chain A"/>
    <property type="match status" value="1"/>
</dbReference>
<accession>B3RXI7</accession>
<dbReference type="SMART" id="SM00238">
    <property type="entry name" value="BIR"/>
    <property type="match status" value="1"/>
</dbReference>
<dbReference type="Pfam" id="PF00653">
    <property type="entry name" value="BIR"/>
    <property type="match status" value="1"/>
</dbReference>
<evidence type="ECO:0000313" key="3">
    <source>
        <dbReference type="EMBL" id="EDV24865.1"/>
    </source>
</evidence>
<dbReference type="GeneID" id="6753968"/>
<dbReference type="OMA" id="SICFIEL"/>
<dbReference type="Proteomes" id="UP000009022">
    <property type="component" value="Unassembled WGS sequence"/>
</dbReference>
<dbReference type="GO" id="GO:0000281">
    <property type="term" value="P:mitotic cytokinesis"/>
    <property type="evidence" value="ECO:0000318"/>
    <property type="project" value="GO_Central"/>
</dbReference>
<dbReference type="CDD" id="cd00022">
    <property type="entry name" value="BIR"/>
    <property type="match status" value="1"/>
</dbReference>
<dbReference type="InterPro" id="IPR051190">
    <property type="entry name" value="Baculoviral_IAP"/>
</dbReference>
<dbReference type="GO" id="GO:0046872">
    <property type="term" value="F:metal ion binding"/>
    <property type="evidence" value="ECO:0007669"/>
    <property type="project" value="UniProtKB-KW"/>
</dbReference>
<dbReference type="GO" id="GO:0043066">
    <property type="term" value="P:negative regulation of apoptotic process"/>
    <property type="evidence" value="ECO:0000318"/>
    <property type="project" value="GO_Central"/>
</dbReference>
<dbReference type="CTD" id="6753968"/>
<dbReference type="InParanoid" id="B3RXI7"/>
<dbReference type="GO" id="GO:0000776">
    <property type="term" value="C:kinetochore"/>
    <property type="evidence" value="ECO:0000318"/>
    <property type="project" value="GO_Central"/>
</dbReference>
<dbReference type="OrthoDB" id="2196114at2759"/>
<dbReference type="MEROPS" id="I32.005"/>
<dbReference type="eggNOG" id="KOG1101">
    <property type="taxonomic scope" value="Eukaryota"/>
</dbReference>
<dbReference type="GO" id="GO:0051233">
    <property type="term" value="C:spindle midzone"/>
    <property type="evidence" value="ECO:0000318"/>
    <property type="project" value="GO_Central"/>
</dbReference>
<organism evidence="3 4">
    <name type="scientific">Trichoplax adhaerens</name>
    <name type="common">Trichoplax reptans</name>
    <dbReference type="NCBI Taxonomy" id="10228"/>
    <lineage>
        <taxon>Eukaryota</taxon>
        <taxon>Metazoa</taxon>
        <taxon>Placozoa</taxon>
        <taxon>Uniplacotomia</taxon>
        <taxon>Trichoplacea</taxon>
        <taxon>Trichoplacidae</taxon>
        <taxon>Trichoplax</taxon>
    </lineage>
</organism>
<reference evidence="3 4" key="1">
    <citation type="journal article" date="2008" name="Nature">
        <title>The Trichoplax genome and the nature of placozoans.</title>
        <authorList>
            <person name="Srivastava M."/>
            <person name="Begovic E."/>
            <person name="Chapman J."/>
            <person name="Putnam N.H."/>
            <person name="Hellsten U."/>
            <person name="Kawashima T."/>
            <person name="Kuo A."/>
            <person name="Mitros T."/>
            <person name="Salamov A."/>
            <person name="Carpenter M.L."/>
            <person name="Signorovitch A.Y."/>
            <person name="Moreno M.A."/>
            <person name="Kamm K."/>
            <person name="Grimwood J."/>
            <person name="Schmutz J."/>
            <person name="Shapiro H."/>
            <person name="Grigoriev I.V."/>
            <person name="Buss L.W."/>
            <person name="Schierwater B."/>
            <person name="Dellaporta S.L."/>
            <person name="Rokhsar D.S."/>
        </authorList>
    </citation>
    <scope>NUCLEOTIDE SEQUENCE [LARGE SCALE GENOMIC DNA]</scope>
    <source>
        <strain evidence="3 4">Grell-BS-1999</strain>
    </source>
</reference>
<gene>
    <name evidence="3" type="ORF">TRIADDRAFT_56224</name>
</gene>
<dbReference type="GO" id="GO:0007052">
    <property type="term" value="P:mitotic spindle organization"/>
    <property type="evidence" value="ECO:0000318"/>
    <property type="project" value="GO_Central"/>
</dbReference>
<proteinExistence type="predicted"/>
<name>B3RXI7_TRIAD</name>
<keyword evidence="4" id="KW-1185">Reference proteome</keyword>
<dbReference type="RefSeq" id="XP_002112755.1">
    <property type="nucleotide sequence ID" value="XM_002112719.1"/>
</dbReference>
<protein>
    <submittedName>
        <fullName evidence="3">Uncharacterized protein</fullName>
    </submittedName>
</protein>
<dbReference type="STRING" id="10228.B3RXI7"/>
<evidence type="ECO:0000256" key="1">
    <source>
        <dbReference type="ARBA" id="ARBA00022723"/>
    </source>
</evidence>
<dbReference type="GO" id="GO:0005737">
    <property type="term" value="C:cytoplasm"/>
    <property type="evidence" value="ECO:0000318"/>
    <property type="project" value="GO_Central"/>
</dbReference>
<dbReference type="InterPro" id="IPR001370">
    <property type="entry name" value="BIR_rpt"/>
</dbReference>
<dbReference type="PROSITE" id="PS50143">
    <property type="entry name" value="BIR_REPEAT_2"/>
    <property type="match status" value="1"/>
</dbReference>
<dbReference type="FunCoup" id="B3RXI7">
    <property type="interactions" value="480"/>
</dbReference>
<evidence type="ECO:0000256" key="2">
    <source>
        <dbReference type="ARBA" id="ARBA00022833"/>
    </source>
</evidence>
<keyword evidence="1" id="KW-0479">Metal-binding</keyword>
<dbReference type="GO" id="GO:0007059">
    <property type="term" value="P:chromosome segregation"/>
    <property type="evidence" value="ECO:0000318"/>
    <property type="project" value="GO_Central"/>
</dbReference>
<dbReference type="PANTHER" id="PTHR46771">
    <property type="entry name" value="DETERIN"/>
    <property type="match status" value="1"/>
</dbReference>
<dbReference type="PhylomeDB" id="B3RXI7"/>
<evidence type="ECO:0000313" key="4">
    <source>
        <dbReference type="Proteomes" id="UP000009022"/>
    </source>
</evidence>
<dbReference type="AlphaFoldDB" id="B3RXI7"/>
<dbReference type="SUPFAM" id="SSF57924">
    <property type="entry name" value="Inhibitor of apoptosis (IAP) repeat"/>
    <property type="match status" value="1"/>
</dbReference>
<dbReference type="GO" id="GO:0032133">
    <property type="term" value="C:chromosome passenger complex"/>
    <property type="evidence" value="ECO:0000318"/>
    <property type="project" value="GO_Central"/>
</dbReference>
<dbReference type="KEGG" id="tad:TRIADDRAFT_56224"/>